<evidence type="ECO:0000313" key="3">
    <source>
        <dbReference type="Proteomes" id="UP001219568"/>
    </source>
</evidence>
<name>A0AAD6IJM1_PENCN</name>
<reference evidence="2" key="2">
    <citation type="submission" date="2023-01" db="EMBL/GenBank/DDBJ databases">
        <authorList>
            <person name="Petersen C."/>
        </authorList>
    </citation>
    <scope>NUCLEOTIDE SEQUENCE</scope>
    <source>
        <strain evidence="2">IBT 15450</strain>
    </source>
</reference>
<evidence type="ECO:0000313" key="2">
    <source>
        <dbReference type="EMBL" id="KAJ6051095.1"/>
    </source>
</evidence>
<dbReference type="InterPro" id="IPR036390">
    <property type="entry name" value="WH_DNA-bd_sf"/>
</dbReference>
<organism evidence="2 3">
    <name type="scientific">Penicillium canescens</name>
    <dbReference type="NCBI Taxonomy" id="5083"/>
    <lineage>
        <taxon>Eukaryota</taxon>
        <taxon>Fungi</taxon>
        <taxon>Dikarya</taxon>
        <taxon>Ascomycota</taxon>
        <taxon>Pezizomycotina</taxon>
        <taxon>Eurotiomycetes</taxon>
        <taxon>Eurotiomycetidae</taxon>
        <taxon>Eurotiales</taxon>
        <taxon>Aspergillaceae</taxon>
        <taxon>Penicillium</taxon>
    </lineage>
</organism>
<dbReference type="Pfam" id="PF08100">
    <property type="entry name" value="Dimerisation"/>
    <property type="match status" value="1"/>
</dbReference>
<evidence type="ECO:0000259" key="1">
    <source>
        <dbReference type="Pfam" id="PF08100"/>
    </source>
</evidence>
<dbReference type="Gene3D" id="1.10.10.10">
    <property type="entry name" value="Winged helix-like DNA-binding domain superfamily/Winged helix DNA-binding domain"/>
    <property type="match status" value="1"/>
</dbReference>
<feature type="domain" description="O-methyltransferase dimerisation" evidence="1">
    <location>
        <begin position="3"/>
        <end position="65"/>
    </location>
</feature>
<reference evidence="2" key="1">
    <citation type="journal article" date="2023" name="IMA Fungus">
        <title>Comparative genomic study of the Penicillium genus elucidates a diverse pangenome and 15 lateral gene transfer events.</title>
        <authorList>
            <person name="Petersen C."/>
            <person name="Sorensen T."/>
            <person name="Nielsen M.R."/>
            <person name="Sondergaard T.E."/>
            <person name="Sorensen J.L."/>
            <person name="Fitzpatrick D.A."/>
            <person name="Frisvad J.C."/>
            <person name="Nielsen K.L."/>
        </authorList>
    </citation>
    <scope>NUCLEOTIDE SEQUENCE</scope>
    <source>
        <strain evidence="2">IBT 15450</strain>
    </source>
</reference>
<gene>
    <name evidence="2" type="ORF">N7460_001629</name>
</gene>
<dbReference type="AlphaFoldDB" id="A0AAD6IJM1"/>
<feature type="non-terminal residue" evidence="2">
    <location>
        <position position="113"/>
    </location>
</feature>
<accession>A0AAD6IJM1</accession>
<dbReference type="GO" id="GO:0046983">
    <property type="term" value="F:protein dimerization activity"/>
    <property type="evidence" value="ECO:0007669"/>
    <property type="project" value="InterPro"/>
</dbReference>
<dbReference type="InterPro" id="IPR036388">
    <property type="entry name" value="WH-like_DNA-bd_sf"/>
</dbReference>
<dbReference type="EMBL" id="JAQJZL010000002">
    <property type="protein sequence ID" value="KAJ6051095.1"/>
    <property type="molecule type" value="Genomic_DNA"/>
</dbReference>
<comment type="caution">
    <text evidence="2">The sequence shown here is derived from an EMBL/GenBank/DDBJ whole genome shotgun (WGS) entry which is preliminary data.</text>
</comment>
<proteinExistence type="predicted"/>
<protein>
    <recommendedName>
        <fullName evidence="1">O-methyltransferase dimerisation domain-containing protein</fullName>
    </recommendedName>
</protein>
<dbReference type="Proteomes" id="UP001219568">
    <property type="component" value="Unassembled WGS sequence"/>
</dbReference>
<dbReference type="SUPFAM" id="SSF46785">
    <property type="entry name" value="Winged helix' DNA-binding domain"/>
    <property type="match status" value="1"/>
</dbReference>
<dbReference type="PANTHER" id="PTHR43712:SF17">
    <property type="entry name" value="O-METHYLTRANSFERASE"/>
    <property type="match status" value="1"/>
</dbReference>
<dbReference type="InterPro" id="IPR012967">
    <property type="entry name" value="COMT_dimerisation"/>
</dbReference>
<dbReference type="PANTHER" id="PTHR43712">
    <property type="entry name" value="PUTATIVE (AFU_ORTHOLOGUE AFUA_4G14580)-RELATED"/>
    <property type="match status" value="1"/>
</dbReference>
<keyword evidence="3" id="KW-1185">Reference proteome</keyword>
<sequence length="113" mass="12770">YKIELFENWHQAGDHAATAEELSKLVPCETALLERLLRHLASNYMLKEPPIGVFEPTPFTKSLLQPVFASNQVSVTLKYSTRYDATLPCFFKMPEYLAKTGYRLPLDSAGGVF</sequence>